<keyword evidence="1" id="KW-0732">Signal</keyword>
<evidence type="ECO:0000313" key="2">
    <source>
        <dbReference type="EMBL" id="KAJ8421166.1"/>
    </source>
</evidence>
<dbReference type="Proteomes" id="UP001153076">
    <property type="component" value="Unassembled WGS sequence"/>
</dbReference>
<dbReference type="SMART" id="SM00452">
    <property type="entry name" value="STI"/>
    <property type="match status" value="2"/>
</dbReference>
<name>A0A9Q1GI82_9CARY</name>
<dbReference type="InterPro" id="IPR002160">
    <property type="entry name" value="Prot_inh_Kunz-lg"/>
</dbReference>
<dbReference type="OrthoDB" id="1918435at2759"/>
<dbReference type="InterPro" id="IPR011065">
    <property type="entry name" value="Kunitz_inhibitor_STI-like_sf"/>
</dbReference>
<sequence length="362" mass="40016">MANNLVPAAATLFLLITLTTADTDNDLVLDREGNPLEVGSEYYIQRAVGFFGGIGRSGRDNTDLSCPLYVVQRLSEVDRGDPVEFVPINGTQKEIHLSSDVQIDSGLSAYCRSDGLWRVRFGAYTCGNVIIASRAFSVPRSSFRIEKIEGPHNAYMIAYSPPTTSSLLTKGLDMRLGFTNPTNQNPLTLSQTSKLRHKSFPWLQPPSSSSCFLTISDMDSYLVLDIDGNPLEADSEYFIQPAIGFHGGIRRLARPGTECPLYAIEYQGEVNRGDPVKFVPIDETQNKIHHPSDLQIESGFSLNCRDDGLWRVTLDRMTSYLVFVAFGASAVRRTSFTVEKSECHLSAYKIMTLVEPYEGAGS</sequence>
<reference evidence="2" key="1">
    <citation type="submission" date="2022-04" db="EMBL/GenBank/DDBJ databases">
        <title>Carnegiea gigantea Genome sequencing and assembly v2.</title>
        <authorList>
            <person name="Copetti D."/>
            <person name="Sanderson M.J."/>
            <person name="Burquez A."/>
            <person name="Wojciechowski M.F."/>
        </authorList>
    </citation>
    <scope>NUCLEOTIDE SEQUENCE</scope>
    <source>
        <strain evidence="2">SGP5-SGP5p</strain>
        <tissue evidence="2">Aerial part</tissue>
    </source>
</reference>
<dbReference type="PANTHER" id="PTHR33107:SF5">
    <property type="entry name" value="KUNITZ TRYPSIN INHIBITOR 5"/>
    <property type="match status" value="1"/>
</dbReference>
<dbReference type="PRINTS" id="PR00291">
    <property type="entry name" value="KUNITZINHBTR"/>
</dbReference>
<evidence type="ECO:0000256" key="1">
    <source>
        <dbReference type="SAM" id="SignalP"/>
    </source>
</evidence>
<comment type="caution">
    <text evidence="2">The sequence shown here is derived from an EMBL/GenBank/DDBJ whole genome shotgun (WGS) entry which is preliminary data.</text>
</comment>
<evidence type="ECO:0000313" key="3">
    <source>
        <dbReference type="Proteomes" id="UP001153076"/>
    </source>
</evidence>
<dbReference type="AlphaFoldDB" id="A0A9Q1GI82"/>
<dbReference type="PROSITE" id="PS00283">
    <property type="entry name" value="SOYBEAN_KUNITZ"/>
    <property type="match status" value="2"/>
</dbReference>
<dbReference type="SUPFAM" id="SSF50386">
    <property type="entry name" value="STI-like"/>
    <property type="match status" value="2"/>
</dbReference>
<proteinExistence type="predicted"/>
<gene>
    <name evidence="2" type="ORF">Cgig2_026614</name>
</gene>
<feature type="signal peptide" evidence="1">
    <location>
        <begin position="1"/>
        <end position="21"/>
    </location>
</feature>
<dbReference type="GO" id="GO:0004866">
    <property type="term" value="F:endopeptidase inhibitor activity"/>
    <property type="evidence" value="ECO:0007669"/>
    <property type="project" value="InterPro"/>
</dbReference>
<keyword evidence="3" id="KW-1185">Reference proteome</keyword>
<organism evidence="2 3">
    <name type="scientific">Carnegiea gigantea</name>
    <dbReference type="NCBI Taxonomy" id="171969"/>
    <lineage>
        <taxon>Eukaryota</taxon>
        <taxon>Viridiplantae</taxon>
        <taxon>Streptophyta</taxon>
        <taxon>Embryophyta</taxon>
        <taxon>Tracheophyta</taxon>
        <taxon>Spermatophyta</taxon>
        <taxon>Magnoliopsida</taxon>
        <taxon>eudicotyledons</taxon>
        <taxon>Gunneridae</taxon>
        <taxon>Pentapetalae</taxon>
        <taxon>Caryophyllales</taxon>
        <taxon>Cactineae</taxon>
        <taxon>Cactaceae</taxon>
        <taxon>Cactoideae</taxon>
        <taxon>Echinocereeae</taxon>
        <taxon>Carnegiea</taxon>
    </lineage>
</organism>
<dbReference type="EMBL" id="JAKOGI010002885">
    <property type="protein sequence ID" value="KAJ8421166.1"/>
    <property type="molecule type" value="Genomic_DNA"/>
</dbReference>
<dbReference type="Gene3D" id="2.80.10.50">
    <property type="match status" value="2"/>
</dbReference>
<feature type="chain" id="PRO_5040281280" evidence="1">
    <location>
        <begin position="22"/>
        <end position="362"/>
    </location>
</feature>
<dbReference type="PANTHER" id="PTHR33107">
    <property type="entry name" value="KUNITZ TRYPSIN INHIBITOR 2"/>
    <property type="match status" value="1"/>
</dbReference>
<dbReference type="Pfam" id="PF00197">
    <property type="entry name" value="Kunitz_legume"/>
    <property type="match status" value="2"/>
</dbReference>
<accession>A0A9Q1GI82</accession>
<protein>
    <submittedName>
        <fullName evidence="2">Uncharacterized protein</fullName>
    </submittedName>
</protein>